<feature type="region of interest" description="Disordered" evidence="1">
    <location>
        <begin position="223"/>
        <end position="247"/>
    </location>
</feature>
<feature type="region of interest" description="Disordered" evidence="1">
    <location>
        <begin position="277"/>
        <end position="301"/>
    </location>
</feature>
<proteinExistence type="predicted"/>
<dbReference type="EMBL" id="MLYV02000264">
    <property type="protein sequence ID" value="PSS25955.1"/>
    <property type="molecule type" value="Genomic_DNA"/>
</dbReference>
<evidence type="ECO:0000313" key="2">
    <source>
        <dbReference type="EMBL" id="PSS25955.1"/>
    </source>
</evidence>
<feature type="compositionally biased region" description="Low complexity" evidence="1">
    <location>
        <begin position="282"/>
        <end position="301"/>
    </location>
</feature>
<feature type="region of interest" description="Disordered" evidence="1">
    <location>
        <begin position="1"/>
        <end position="63"/>
    </location>
</feature>
<dbReference type="AlphaFoldDB" id="A0A2R6RBM9"/>
<keyword evidence="3" id="KW-1185">Reference proteome</keyword>
<evidence type="ECO:0000313" key="3">
    <source>
        <dbReference type="Proteomes" id="UP000186601"/>
    </source>
</evidence>
<sequence>MAKTAQKKKQTVAPPPRVSTRAKNANAHPGLVDISEDSDPERANRNSKRKAARSKAKEVKASKETKVVELEQLIAKLQGEIAKRDAQEVVSTRSISEMQLAARASPIEEIEEPPVPPSSPIEEIFEDVDVEMSDHDGGADDEKAGSEGPQSSSEMVVADFEMEAEKTLEDVEVPAAAMVPGGPLRRSNAVFFGRNSQGNVVVLDRSPIESRVALNLLAMNPDQSRKRKAVVHEEDPPAEPPSSGKALRKLEQAAKPAVKKAKTNMAKGLVMNWRDKVAGKGSSSSSPCLHSSSSSSSLASNASRASTPSAIVISSNASTVSPKSSIGATSTLKSIAASQDTTLAAQRLYEWRSNVGKRGIAAVQWLWKDRKLDTEEERSDYVSTHLKPRYYCMYRDDTVHLGFLLLGGLCY</sequence>
<reference evidence="2 3" key="1">
    <citation type="submission" date="2018-02" db="EMBL/GenBank/DDBJ databases">
        <title>Genome sequence of the basidiomycete white-rot fungus Phlebia centrifuga.</title>
        <authorList>
            <person name="Granchi Z."/>
            <person name="Peng M."/>
            <person name="de Vries R.P."/>
            <person name="Hilden K."/>
            <person name="Makela M.R."/>
            <person name="Grigoriev I."/>
            <person name="Riley R."/>
        </authorList>
    </citation>
    <scope>NUCLEOTIDE SEQUENCE [LARGE SCALE GENOMIC DNA]</scope>
    <source>
        <strain evidence="2 3">FBCC195</strain>
    </source>
</reference>
<feature type="region of interest" description="Disordered" evidence="1">
    <location>
        <begin position="102"/>
        <end position="121"/>
    </location>
</feature>
<feature type="compositionally biased region" description="Basic residues" evidence="1">
    <location>
        <begin position="1"/>
        <end position="10"/>
    </location>
</feature>
<feature type="region of interest" description="Disordered" evidence="1">
    <location>
        <begin position="130"/>
        <end position="154"/>
    </location>
</feature>
<accession>A0A2R6RBM9</accession>
<organism evidence="2 3">
    <name type="scientific">Hermanssonia centrifuga</name>
    <dbReference type="NCBI Taxonomy" id="98765"/>
    <lineage>
        <taxon>Eukaryota</taxon>
        <taxon>Fungi</taxon>
        <taxon>Dikarya</taxon>
        <taxon>Basidiomycota</taxon>
        <taxon>Agaricomycotina</taxon>
        <taxon>Agaricomycetes</taxon>
        <taxon>Polyporales</taxon>
        <taxon>Meruliaceae</taxon>
        <taxon>Hermanssonia</taxon>
    </lineage>
</organism>
<feature type="compositionally biased region" description="Basic residues" evidence="1">
    <location>
        <begin position="45"/>
        <end position="54"/>
    </location>
</feature>
<comment type="caution">
    <text evidence="2">The sequence shown here is derived from an EMBL/GenBank/DDBJ whole genome shotgun (WGS) entry which is preliminary data.</text>
</comment>
<name>A0A2R6RBM9_9APHY</name>
<evidence type="ECO:0000256" key="1">
    <source>
        <dbReference type="SAM" id="MobiDB-lite"/>
    </source>
</evidence>
<dbReference type="Proteomes" id="UP000186601">
    <property type="component" value="Unassembled WGS sequence"/>
</dbReference>
<gene>
    <name evidence="2" type="ORF">PHLCEN_2v2980</name>
</gene>
<feature type="compositionally biased region" description="Basic and acidic residues" evidence="1">
    <location>
        <begin position="132"/>
        <end position="145"/>
    </location>
</feature>
<protein>
    <submittedName>
        <fullName evidence="2">Uncharacterized protein</fullName>
    </submittedName>
</protein>